<proteinExistence type="inferred from homology"/>
<keyword evidence="7" id="KW-0238">DNA-binding</keyword>
<dbReference type="EC" id="5.6.2.3" evidence="9"/>
<dbReference type="KEGG" id="pcx:LPB68_04765"/>
<evidence type="ECO:0000256" key="9">
    <source>
        <dbReference type="ARBA" id="ARBA00044969"/>
    </source>
</evidence>
<dbReference type="GO" id="GO:0005829">
    <property type="term" value="C:cytosol"/>
    <property type="evidence" value="ECO:0007669"/>
    <property type="project" value="TreeGrafter"/>
</dbReference>
<keyword evidence="2" id="KW-0235">DNA replication</keyword>
<gene>
    <name evidence="12" type="ORF">PNBC_15485</name>
</gene>
<keyword evidence="4" id="KW-0378">Hydrolase</keyword>
<accession>A0A167C6B2</accession>
<evidence type="ECO:0000256" key="1">
    <source>
        <dbReference type="ARBA" id="ARBA00008428"/>
    </source>
</evidence>
<comment type="caution">
    <text evidence="12">The sequence shown here is derived from an EMBL/GenBank/DDBJ whole genome shotgun (WGS) entry which is preliminary data.</text>
</comment>
<keyword evidence="8" id="KW-0413">Isomerase</keyword>
<dbReference type="GO" id="GO:0003677">
    <property type="term" value="F:DNA binding"/>
    <property type="evidence" value="ECO:0007669"/>
    <property type="project" value="UniProtKB-KW"/>
</dbReference>
<dbReference type="STRING" id="1763538.LPB68_04765"/>
<keyword evidence="5" id="KW-0347">Helicase</keyword>
<dbReference type="InterPro" id="IPR016136">
    <property type="entry name" value="DNA_helicase_N/primase_C"/>
</dbReference>
<dbReference type="RefSeq" id="WP_068659694.1">
    <property type="nucleotide sequence ID" value="NZ_CP017770.1"/>
</dbReference>
<sequence length="444" mass="50397">MSLEAEQAVLGAILLKPSLLDDCYNQPNEFHEDERHSLILKTLKLAYEKFSDKEDPFDPVLMVTRWGKNIEKIGGTTYLMQLRSSTPTTANFMDYQGMIRTGHIQRERNKIYDLAKEGELEPAEVQQRLEELTELEKTDENEGPVRLSVLLEGHERIISKRATLKGIVGAARASDDLNTMIGGHSVGDLEIVAARPSVGKTQYIINDEIRSAKDGWAVAMFSLEMSTMQVVDRMIATVGGIDHKKIANGQMTDNDWDSYSKAIEIISNLDIYIDDKPNMTIEYIKRQTKKLKRKHPKLMIYVDYLQFVSSEQKFKDGKTRVDHISKYSKNIARELGVKVVMISAVGRECEKRVDKRPLLSDLRESGNIESDADIVIFLYRDDYYNADSVMKGIVELIAAKGRNVGTGTVLMGFQSKTGRFINFTDDEKYEIGEKVKEHERSKGH</sequence>
<dbReference type="GO" id="GO:0016787">
    <property type="term" value="F:hydrolase activity"/>
    <property type="evidence" value="ECO:0007669"/>
    <property type="project" value="UniProtKB-KW"/>
</dbReference>
<dbReference type="Gene3D" id="3.40.50.300">
    <property type="entry name" value="P-loop containing nucleotide triphosphate hydrolases"/>
    <property type="match status" value="1"/>
</dbReference>
<dbReference type="SUPFAM" id="SSF52540">
    <property type="entry name" value="P-loop containing nucleoside triphosphate hydrolases"/>
    <property type="match status" value="1"/>
</dbReference>
<dbReference type="CDD" id="cd00984">
    <property type="entry name" value="DnaB_C"/>
    <property type="match status" value="1"/>
</dbReference>
<keyword evidence="6" id="KW-0067">ATP-binding</keyword>
<evidence type="ECO:0000313" key="13">
    <source>
        <dbReference type="Proteomes" id="UP000077134"/>
    </source>
</evidence>
<name>A0A167C6B2_9BACL</name>
<dbReference type="InterPro" id="IPR007693">
    <property type="entry name" value="DNA_helicase_DnaB-like_N"/>
</dbReference>
<dbReference type="OrthoDB" id="2664597at2"/>
<dbReference type="PROSITE" id="PS51199">
    <property type="entry name" value="SF4_HELICASE"/>
    <property type="match status" value="1"/>
</dbReference>
<dbReference type="AlphaFoldDB" id="A0A167C6B2"/>
<dbReference type="Proteomes" id="UP000077134">
    <property type="component" value="Unassembled WGS sequence"/>
</dbReference>
<dbReference type="GO" id="GO:0006260">
    <property type="term" value="P:DNA replication"/>
    <property type="evidence" value="ECO:0007669"/>
    <property type="project" value="UniProtKB-KW"/>
</dbReference>
<keyword evidence="13" id="KW-1185">Reference proteome</keyword>
<dbReference type="SUPFAM" id="SSF48024">
    <property type="entry name" value="N-terminal domain of DnaB helicase"/>
    <property type="match status" value="1"/>
</dbReference>
<organism evidence="12 13">
    <name type="scientific">Paenibacillus crassostreae</name>
    <dbReference type="NCBI Taxonomy" id="1763538"/>
    <lineage>
        <taxon>Bacteria</taxon>
        <taxon>Bacillati</taxon>
        <taxon>Bacillota</taxon>
        <taxon>Bacilli</taxon>
        <taxon>Bacillales</taxon>
        <taxon>Paenibacillaceae</taxon>
        <taxon>Paenibacillus</taxon>
    </lineage>
</organism>
<evidence type="ECO:0000256" key="7">
    <source>
        <dbReference type="ARBA" id="ARBA00023125"/>
    </source>
</evidence>
<dbReference type="InterPro" id="IPR007694">
    <property type="entry name" value="DNA_helicase_DnaB-like_C"/>
</dbReference>
<dbReference type="InterPro" id="IPR036185">
    <property type="entry name" value="DNA_heli_DnaB-like_N_sf"/>
</dbReference>
<evidence type="ECO:0000256" key="10">
    <source>
        <dbReference type="ARBA" id="ARBA00048954"/>
    </source>
</evidence>
<evidence type="ECO:0000256" key="5">
    <source>
        <dbReference type="ARBA" id="ARBA00022806"/>
    </source>
</evidence>
<keyword evidence="3" id="KW-0547">Nucleotide-binding</keyword>
<evidence type="ECO:0000256" key="8">
    <source>
        <dbReference type="ARBA" id="ARBA00023235"/>
    </source>
</evidence>
<dbReference type="Pfam" id="PF00772">
    <property type="entry name" value="DnaB"/>
    <property type="match status" value="1"/>
</dbReference>
<comment type="similarity">
    <text evidence="1">Belongs to the helicase family. DnaB subfamily.</text>
</comment>
<dbReference type="PANTHER" id="PTHR30153">
    <property type="entry name" value="REPLICATIVE DNA HELICASE DNAB"/>
    <property type="match status" value="1"/>
</dbReference>
<evidence type="ECO:0000256" key="3">
    <source>
        <dbReference type="ARBA" id="ARBA00022741"/>
    </source>
</evidence>
<dbReference type="PANTHER" id="PTHR30153:SF2">
    <property type="entry name" value="REPLICATIVE DNA HELICASE"/>
    <property type="match status" value="1"/>
</dbReference>
<evidence type="ECO:0000256" key="4">
    <source>
        <dbReference type="ARBA" id="ARBA00022801"/>
    </source>
</evidence>
<evidence type="ECO:0000256" key="2">
    <source>
        <dbReference type="ARBA" id="ARBA00022705"/>
    </source>
</evidence>
<dbReference type="GO" id="GO:0043139">
    <property type="term" value="F:5'-3' DNA helicase activity"/>
    <property type="evidence" value="ECO:0007669"/>
    <property type="project" value="UniProtKB-EC"/>
</dbReference>
<evidence type="ECO:0000313" key="12">
    <source>
        <dbReference type="EMBL" id="OAB72832.1"/>
    </source>
</evidence>
<dbReference type="Pfam" id="PF03796">
    <property type="entry name" value="DnaB_C"/>
    <property type="match status" value="1"/>
</dbReference>
<feature type="domain" description="SF4 helicase" evidence="11">
    <location>
        <begin position="163"/>
        <end position="427"/>
    </location>
</feature>
<comment type="catalytic activity">
    <reaction evidence="10">
        <text>ATP + H2O = ADP + phosphate + H(+)</text>
        <dbReference type="Rhea" id="RHEA:13065"/>
        <dbReference type="ChEBI" id="CHEBI:15377"/>
        <dbReference type="ChEBI" id="CHEBI:15378"/>
        <dbReference type="ChEBI" id="CHEBI:30616"/>
        <dbReference type="ChEBI" id="CHEBI:43474"/>
        <dbReference type="ChEBI" id="CHEBI:456216"/>
        <dbReference type="EC" id="5.6.2.3"/>
    </reaction>
</comment>
<dbReference type="EMBL" id="LSFN01000032">
    <property type="protein sequence ID" value="OAB72832.1"/>
    <property type="molecule type" value="Genomic_DNA"/>
</dbReference>
<protein>
    <recommendedName>
        <fullName evidence="9">DNA 5'-3' helicase</fullName>
        <ecNumber evidence="9">5.6.2.3</ecNumber>
    </recommendedName>
</protein>
<evidence type="ECO:0000259" key="11">
    <source>
        <dbReference type="PROSITE" id="PS51199"/>
    </source>
</evidence>
<reference evidence="12 13" key="1">
    <citation type="submission" date="2016-02" db="EMBL/GenBank/DDBJ databases">
        <title>Paenibacillus sp. LPB0068, isolated from Crassostrea gigas.</title>
        <authorList>
            <person name="Shin S.-K."/>
            <person name="Yi H."/>
        </authorList>
    </citation>
    <scope>NUCLEOTIDE SEQUENCE [LARGE SCALE GENOMIC DNA]</scope>
    <source>
        <strain evidence="12 13">LPB0068</strain>
    </source>
</reference>
<dbReference type="GO" id="GO:0005524">
    <property type="term" value="F:ATP binding"/>
    <property type="evidence" value="ECO:0007669"/>
    <property type="project" value="UniProtKB-KW"/>
</dbReference>
<evidence type="ECO:0000256" key="6">
    <source>
        <dbReference type="ARBA" id="ARBA00022840"/>
    </source>
</evidence>
<dbReference type="Gene3D" id="1.10.860.10">
    <property type="entry name" value="DNAb Helicase, Chain A"/>
    <property type="match status" value="1"/>
</dbReference>
<dbReference type="InterPro" id="IPR027417">
    <property type="entry name" value="P-loop_NTPase"/>
</dbReference>